<dbReference type="EMBL" id="CAXDID020000075">
    <property type="protein sequence ID" value="CAL6015913.1"/>
    <property type="molecule type" value="Genomic_DNA"/>
</dbReference>
<evidence type="ECO:0000313" key="4">
    <source>
        <dbReference type="Proteomes" id="UP001642409"/>
    </source>
</evidence>
<evidence type="ECO:0000313" key="3">
    <source>
        <dbReference type="EMBL" id="CAL6015913.1"/>
    </source>
</evidence>
<dbReference type="AlphaFoldDB" id="A0AA86PU91"/>
<keyword evidence="1" id="KW-0378">Hydrolase</keyword>
<accession>A0AA86PU91</accession>
<comment type="caution">
    <text evidence="1">The sequence shown here is derived from an EMBL/GenBank/DDBJ whole genome shotgun (WGS) entry which is preliminary data.</text>
</comment>
<evidence type="ECO:0000313" key="1">
    <source>
        <dbReference type="EMBL" id="CAI9941072.1"/>
    </source>
</evidence>
<protein>
    <submittedName>
        <fullName evidence="1">P-loop containing nucleoside triphosphate hydrolase</fullName>
    </submittedName>
    <submittedName>
        <fullName evidence="2">P-loop_containing nucleoside triphosphate hydrolase</fullName>
    </submittedName>
</protein>
<reference evidence="1" key="1">
    <citation type="submission" date="2023-06" db="EMBL/GenBank/DDBJ databases">
        <authorList>
            <person name="Kurt Z."/>
        </authorList>
    </citation>
    <scope>NUCLEOTIDE SEQUENCE</scope>
</reference>
<name>A0AA86PU91_9EUKA</name>
<dbReference type="Proteomes" id="UP001642409">
    <property type="component" value="Unassembled WGS sequence"/>
</dbReference>
<evidence type="ECO:0000313" key="2">
    <source>
        <dbReference type="EMBL" id="CAL6000509.1"/>
    </source>
</evidence>
<reference evidence="2 4" key="2">
    <citation type="submission" date="2024-07" db="EMBL/GenBank/DDBJ databases">
        <authorList>
            <person name="Akdeniz Z."/>
        </authorList>
    </citation>
    <scope>NUCLEOTIDE SEQUENCE [LARGE SCALE GENOMIC DNA]</scope>
</reference>
<dbReference type="InterPro" id="IPR027417">
    <property type="entry name" value="P-loop_NTPase"/>
</dbReference>
<gene>
    <name evidence="2" type="ORF">HINF_LOCUS16733</name>
    <name evidence="3" type="ORF">HINF_LOCUS25253</name>
    <name evidence="1" type="ORF">HINF_LOCUS28717</name>
</gene>
<organism evidence="1">
    <name type="scientific">Hexamita inflata</name>
    <dbReference type="NCBI Taxonomy" id="28002"/>
    <lineage>
        <taxon>Eukaryota</taxon>
        <taxon>Metamonada</taxon>
        <taxon>Diplomonadida</taxon>
        <taxon>Hexamitidae</taxon>
        <taxon>Hexamitinae</taxon>
        <taxon>Hexamita</taxon>
    </lineage>
</organism>
<dbReference type="SUPFAM" id="SSF52540">
    <property type="entry name" value="P-loop containing nucleoside triphosphate hydrolases"/>
    <property type="match status" value="1"/>
</dbReference>
<keyword evidence="4" id="KW-1185">Reference proteome</keyword>
<dbReference type="EMBL" id="CATOUU010000687">
    <property type="protein sequence ID" value="CAI9941072.1"/>
    <property type="molecule type" value="Genomic_DNA"/>
</dbReference>
<proteinExistence type="predicted"/>
<sequence>MYERKLLNIIILGDKQSTLYITNILQQHSSQVFNKNTFEQQKIVMQIKVELNGENYKLNFKRCSNQLQLQQYNDSDVIVLCYSFADEQYQKNLIDNWFLDIYYQLEGIPIVLVGINYTQQHMNLECQYGLQKQIYAKYFVPFFKLLDNTHLLVENIILCAHKKQFFGKQIELC</sequence>
<dbReference type="Gene3D" id="3.40.50.300">
    <property type="entry name" value="P-loop containing nucleotide triphosphate hydrolases"/>
    <property type="match status" value="1"/>
</dbReference>
<dbReference type="EMBL" id="CAXDID020000041">
    <property type="protein sequence ID" value="CAL6000509.1"/>
    <property type="molecule type" value="Genomic_DNA"/>
</dbReference>
<dbReference type="GO" id="GO:0016787">
    <property type="term" value="F:hydrolase activity"/>
    <property type="evidence" value="ECO:0007669"/>
    <property type="project" value="UniProtKB-KW"/>
</dbReference>